<proteinExistence type="predicted"/>
<keyword evidence="2" id="KW-1185">Reference proteome</keyword>
<protein>
    <recommendedName>
        <fullName evidence="3">Small heat shock protein</fullName>
    </recommendedName>
</protein>
<gene>
    <name evidence="1" type="ORF">ABMA27_006418</name>
</gene>
<evidence type="ECO:0000313" key="1">
    <source>
        <dbReference type="EMBL" id="KAL0901096.1"/>
    </source>
</evidence>
<reference evidence="1 2" key="1">
    <citation type="submission" date="2024-06" db="EMBL/GenBank/DDBJ databases">
        <title>A chromosome-level genome assembly of beet webworm, Loxostege sticticalis.</title>
        <authorList>
            <person name="Zhang Y."/>
        </authorList>
    </citation>
    <scope>NUCLEOTIDE SEQUENCE [LARGE SCALE GENOMIC DNA]</scope>
    <source>
        <strain evidence="1">AQ026</strain>
        <tissue evidence="1">Whole body</tissue>
    </source>
</reference>
<organism evidence="1 2">
    <name type="scientific">Loxostege sticticalis</name>
    <name type="common">Beet webworm moth</name>
    <dbReference type="NCBI Taxonomy" id="481309"/>
    <lineage>
        <taxon>Eukaryota</taxon>
        <taxon>Metazoa</taxon>
        <taxon>Ecdysozoa</taxon>
        <taxon>Arthropoda</taxon>
        <taxon>Hexapoda</taxon>
        <taxon>Insecta</taxon>
        <taxon>Pterygota</taxon>
        <taxon>Neoptera</taxon>
        <taxon>Endopterygota</taxon>
        <taxon>Lepidoptera</taxon>
        <taxon>Glossata</taxon>
        <taxon>Ditrysia</taxon>
        <taxon>Pyraloidea</taxon>
        <taxon>Crambidae</taxon>
        <taxon>Pyraustinae</taxon>
        <taxon>Loxostege</taxon>
    </lineage>
</organism>
<evidence type="ECO:0008006" key="3">
    <source>
        <dbReference type="Google" id="ProtNLM"/>
    </source>
</evidence>
<sequence>MIKPFAHNTTRVEIGPESSSIHVPLLDYEEDSIEVKLKHRVLSITATPYNGTKYEELVIVPSIFDSRNVAWVYDGIELIIYFDKIEDYEVDTSPSCVKNISTAVRIVPKLEDFYNFEESVVL</sequence>
<evidence type="ECO:0000313" key="2">
    <source>
        <dbReference type="Proteomes" id="UP001549920"/>
    </source>
</evidence>
<comment type="caution">
    <text evidence="1">The sequence shown here is derived from an EMBL/GenBank/DDBJ whole genome shotgun (WGS) entry which is preliminary data.</text>
</comment>
<dbReference type="Proteomes" id="UP001549920">
    <property type="component" value="Unassembled WGS sequence"/>
</dbReference>
<dbReference type="EMBL" id="JBEUOH010000002">
    <property type="protein sequence ID" value="KAL0901096.1"/>
    <property type="molecule type" value="Genomic_DNA"/>
</dbReference>
<name>A0ABR3IJ33_LOXSC</name>
<accession>A0ABR3IJ33</accession>